<accession>A0A1S3Z3W8</accession>
<dbReference type="SMART" id="SM00298">
    <property type="entry name" value="CHROMO"/>
    <property type="match status" value="1"/>
</dbReference>
<evidence type="ECO:0000313" key="5">
    <source>
        <dbReference type="Proteomes" id="UP000790787"/>
    </source>
</evidence>
<feature type="region of interest" description="Disordered" evidence="3">
    <location>
        <begin position="236"/>
        <end position="292"/>
    </location>
</feature>
<dbReference type="GO" id="GO:0003682">
    <property type="term" value="F:chromatin binding"/>
    <property type="evidence" value="ECO:0000318"/>
    <property type="project" value="GO_Central"/>
</dbReference>
<dbReference type="RefSeq" id="XP_016459126.1">
    <property type="nucleotide sequence ID" value="XM_016603640.1"/>
</dbReference>
<reference evidence="6" key="2">
    <citation type="submission" date="2025-08" db="UniProtKB">
        <authorList>
            <consortium name="RefSeq"/>
        </authorList>
    </citation>
    <scope>IDENTIFICATION</scope>
    <source>
        <tissue evidence="6">Leaf</tissue>
    </source>
</reference>
<dbReference type="Gene3D" id="2.40.50.40">
    <property type="match status" value="1"/>
</dbReference>
<dbReference type="PRINTS" id="PR00504">
    <property type="entry name" value="CHROMODOMAIN"/>
</dbReference>
<feature type="domain" description="Chromo" evidence="4">
    <location>
        <begin position="71"/>
        <end position="130"/>
    </location>
</feature>
<evidence type="ECO:0000256" key="2">
    <source>
        <dbReference type="ARBA" id="ARBA00023242"/>
    </source>
</evidence>
<dbReference type="Proteomes" id="UP000790787">
    <property type="component" value="Chromosome 23"/>
</dbReference>
<evidence type="ECO:0000256" key="1">
    <source>
        <dbReference type="ARBA" id="ARBA00004123"/>
    </source>
</evidence>
<gene>
    <name evidence="6" type="primary">LOC107782712</name>
</gene>
<keyword evidence="5" id="KW-1185">Reference proteome</keyword>
<dbReference type="CDD" id="cd00024">
    <property type="entry name" value="CD_CSD"/>
    <property type="match status" value="1"/>
</dbReference>
<dbReference type="STRING" id="4097.A0A1S3Z3W8"/>
<dbReference type="KEGG" id="nta:107782712"/>
<dbReference type="PROSITE" id="PS50013">
    <property type="entry name" value="CHROMO_2"/>
    <property type="match status" value="1"/>
</dbReference>
<organism evidence="5 6">
    <name type="scientific">Nicotiana tabacum</name>
    <name type="common">Common tobacco</name>
    <dbReference type="NCBI Taxonomy" id="4097"/>
    <lineage>
        <taxon>Eukaryota</taxon>
        <taxon>Viridiplantae</taxon>
        <taxon>Streptophyta</taxon>
        <taxon>Embryophyta</taxon>
        <taxon>Tracheophyta</taxon>
        <taxon>Spermatophyta</taxon>
        <taxon>Magnoliopsida</taxon>
        <taxon>eudicotyledons</taxon>
        <taxon>Gunneridae</taxon>
        <taxon>Pentapetalae</taxon>
        <taxon>asterids</taxon>
        <taxon>lamiids</taxon>
        <taxon>Solanales</taxon>
        <taxon>Solanaceae</taxon>
        <taxon>Nicotianoideae</taxon>
        <taxon>Nicotianeae</taxon>
        <taxon>Nicotiana</taxon>
    </lineage>
</organism>
<dbReference type="GO" id="GO:0031507">
    <property type="term" value="P:heterochromatin formation"/>
    <property type="evidence" value="ECO:0007669"/>
    <property type="project" value="InterPro"/>
</dbReference>
<dbReference type="GO" id="GO:0045814">
    <property type="term" value="P:negative regulation of gene expression, epigenetic"/>
    <property type="evidence" value="ECO:0000318"/>
    <property type="project" value="GO_Central"/>
</dbReference>
<name>A0A1S3Z3W8_TOBAC</name>
<dbReference type="GO" id="GO:0045892">
    <property type="term" value="P:negative regulation of DNA-templated transcription"/>
    <property type="evidence" value="ECO:0000318"/>
    <property type="project" value="GO_Central"/>
</dbReference>
<dbReference type="SMR" id="A0A1S3Z3W8"/>
<feature type="region of interest" description="Disordered" evidence="3">
    <location>
        <begin position="1"/>
        <end position="60"/>
    </location>
</feature>
<dbReference type="GeneID" id="107782712"/>
<feature type="compositionally biased region" description="Polar residues" evidence="3">
    <location>
        <begin position="236"/>
        <end position="264"/>
    </location>
</feature>
<reference evidence="5" key="1">
    <citation type="journal article" date="2014" name="Nat. Commun.">
        <title>The tobacco genome sequence and its comparison with those of tomato and potato.</title>
        <authorList>
            <person name="Sierro N."/>
            <person name="Battey J.N."/>
            <person name="Ouadi S."/>
            <person name="Bakaher N."/>
            <person name="Bovet L."/>
            <person name="Willig A."/>
            <person name="Goepfert S."/>
            <person name="Peitsch M.C."/>
            <person name="Ivanov N.V."/>
        </authorList>
    </citation>
    <scope>NUCLEOTIDE SEQUENCE [LARGE SCALE GENOMIC DNA]</scope>
</reference>
<protein>
    <submittedName>
        <fullName evidence="6">Chromo domain protein LHP1 isoform X1</fullName>
    </submittedName>
</protein>
<dbReference type="InterPro" id="IPR000953">
    <property type="entry name" value="Chromo/chromo_shadow_dom"/>
</dbReference>
<dbReference type="AlphaFoldDB" id="A0A1S3Z3W8"/>
<sequence>MKGGKQNSDAVAGDNGVSREQPSNGAAQAEQQKRDGNAGEEDEDVGKEYEEKIEEEELADAEKPKLAEGFYEIEDVWRKRVRKGKVQYLIKWRGWPESANTWEPVENLMTCYDVIDAFEESLRSGKQRLARKRKRQHGVTHTQIKRKQQQCSPAAATYDVPAVKVSIMEEPMPSSPLASLDAINHVDSSGSGLNDIQVDGVANGNDLNFDSSIKEINEKNELDLKLSELKGGIATKETSADTSGDGLTSGFSAANGTESLQSGRCTGAKRRKPTSVRRFKPETASGVMNDSQDAVANATSGPFVAFTQEGIHDHGFVGNALGCKNKWDDSKDACAIAEIIKPMSYSASVSSDFQDVFVTFLAKRSVTSRLHLFLLSCKEYELSLNIVKLMSSERKKGLMERKLWWITSF</sequence>
<dbReference type="SUPFAM" id="SSF54160">
    <property type="entry name" value="Chromo domain-like"/>
    <property type="match status" value="1"/>
</dbReference>
<feature type="compositionally biased region" description="Basic residues" evidence="3">
    <location>
        <begin position="267"/>
        <end position="278"/>
    </location>
</feature>
<dbReference type="InterPro" id="IPR023779">
    <property type="entry name" value="Chromodomain_CS"/>
</dbReference>
<dbReference type="Pfam" id="PF00385">
    <property type="entry name" value="Chromo"/>
    <property type="match status" value="1"/>
</dbReference>
<dbReference type="PROSITE" id="PS00598">
    <property type="entry name" value="CHROMO_1"/>
    <property type="match status" value="1"/>
</dbReference>
<evidence type="ECO:0000256" key="3">
    <source>
        <dbReference type="SAM" id="MobiDB-lite"/>
    </source>
</evidence>
<dbReference type="GO" id="GO:0043565">
    <property type="term" value="F:sequence-specific DNA binding"/>
    <property type="evidence" value="ECO:0000318"/>
    <property type="project" value="GO_Central"/>
</dbReference>
<dbReference type="InterPro" id="IPR044251">
    <property type="entry name" value="LHP1-like"/>
</dbReference>
<dbReference type="InterPro" id="IPR017984">
    <property type="entry name" value="Chromo_dom_subgr"/>
</dbReference>
<keyword evidence="2" id="KW-0539">Nucleus</keyword>
<dbReference type="OrthoDB" id="1918685at2759"/>
<dbReference type="PANTHER" id="PTHR47240:SF2">
    <property type="entry name" value="CHROMO DOMAIN-CONTAINING PROTEIN LHP1"/>
    <property type="match status" value="1"/>
</dbReference>
<feature type="compositionally biased region" description="Polar residues" evidence="3">
    <location>
        <begin position="18"/>
        <end position="30"/>
    </location>
</feature>
<dbReference type="PANTHER" id="PTHR47240">
    <property type="entry name" value="CHROMO DOMAIN-CONTAINING PROTEIN LHP1"/>
    <property type="match status" value="1"/>
</dbReference>
<proteinExistence type="predicted"/>
<dbReference type="InterPro" id="IPR023780">
    <property type="entry name" value="Chromo_domain"/>
</dbReference>
<dbReference type="RefSeq" id="XP_016459126.1">
    <property type="nucleotide sequence ID" value="XM_016603640.2"/>
</dbReference>
<dbReference type="InterPro" id="IPR016197">
    <property type="entry name" value="Chromo-like_dom_sf"/>
</dbReference>
<dbReference type="PaxDb" id="4097-A0A1S3Z3W8"/>
<evidence type="ECO:0000313" key="6">
    <source>
        <dbReference type="RefSeq" id="XP_016459126.1"/>
    </source>
</evidence>
<feature type="compositionally biased region" description="Acidic residues" evidence="3">
    <location>
        <begin position="38"/>
        <end position="59"/>
    </location>
</feature>
<evidence type="ECO:0000259" key="4">
    <source>
        <dbReference type="PROSITE" id="PS50013"/>
    </source>
</evidence>
<comment type="subcellular location">
    <subcellularLocation>
        <location evidence="1">Nucleus</location>
    </subcellularLocation>
</comment>
<dbReference type="GO" id="GO:0005634">
    <property type="term" value="C:nucleus"/>
    <property type="evidence" value="ECO:0000318"/>
    <property type="project" value="GO_Central"/>
</dbReference>